<dbReference type="Proteomes" id="UP001165080">
    <property type="component" value="Unassembled WGS sequence"/>
</dbReference>
<feature type="compositionally biased region" description="Basic and acidic residues" evidence="9">
    <location>
        <begin position="45"/>
        <end position="54"/>
    </location>
</feature>
<comment type="subcellular location">
    <subcellularLocation>
        <location evidence="1">Nucleus</location>
    </subcellularLocation>
</comment>
<comment type="similarity">
    <text evidence="2">Belongs to the EAF6 family.</text>
</comment>
<evidence type="ECO:0000256" key="6">
    <source>
        <dbReference type="ARBA" id="ARBA00023163"/>
    </source>
</evidence>
<dbReference type="GO" id="GO:0000123">
    <property type="term" value="C:histone acetyltransferase complex"/>
    <property type="evidence" value="ECO:0007669"/>
    <property type="project" value="InterPro"/>
</dbReference>
<feature type="region of interest" description="Disordered" evidence="9">
    <location>
        <begin position="124"/>
        <end position="146"/>
    </location>
</feature>
<dbReference type="AlphaFoldDB" id="A0A9W6BHX8"/>
<evidence type="ECO:0000256" key="1">
    <source>
        <dbReference type="ARBA" id="ARBA00004123"/>
    </source>
</evidence>
<dbReference type="OrthoDB" id="440324at2759"/>
<reference evidence="10 11" key="1">
    <citation type="journal article" date="2023" name="Commun. Biol.">
        <title>Reorganization of the ancestral sex-determining regions during the evolution of trioecy in Pleodorina starrii.</title>
        <authorList>
            <person name="Takahashi K."/>
            <person name="Suzuki S."/>
            <person name="Kawai-Toyooka H."/>
            <person name="Yamamoto K."/>
            <person name="Hamaji T."/>
            <person name="Ootsuki R."/>
            <person name="Yamaguchi H."/>
            <person name="Kawachi M."/>
            <person name="Higashiyama T."/>
            <person name="Nozaki H."/>
        </authorList>
    </citation>
    <scope>NUCLEOTIDE SEQUENCE [LARGE SCALE GENOMIC DNA]</scope>
    <source>
        <strain evidence="10 11">NIES-4479</strain>
    </source>
</reference>
<keyword evidence="3" id="KW-0156">Chromatin regulator</keyword>
<dbReference type="Pfam" id="PF09340">
    <property type="entry name" value="NuA4"/>
    <property type="match status" value="1"/>
</dbReference>
<name>A0A9W6BHX8_9CHLO</name>
<sequence>MPRGVKPEPSASGPEAPGKGDATGKATKGTKAKPTGLAINKITLKRKDGHKEGPKATASGAEGELDFAELEKKRKEFSDQLRKCEVQILRLETQYFETANPQGNALKGYEGLLSSTAVSSKKAQFRPEDRIFSGSSTTGSGGAGSG</sequence>
<keyword evidence="6" id="KW-0804">Transcription</keyword>
<gene>
    <name evidence="10" type="primary">PLEST003326</name>
    <name evidence="10" type="ORF">PLESTB_000634900</name>
</gene>
<organism evidence="10 11">
    <name type="scientific">Pleodorina starrii</name>
    <dbReference type="NCBI Taxonomy" id="330485"/>
    <lineage>
        <taxon>Eukaryota</taxon>
        <taxon>Viridiplantae</taxon>
        <taxon>Chlorophyta</taxon>
        <taxon>core chlorophytes</taxon>
        <taxon>Chlorophyceae</taxon>
        <taxon>CS clade</taxon>
        <taxon>Chlamydomonadales</taxon>
        <taxon>Volvocaceae</taxon>
        <taxon>Pleodorina</taxon>
    </lineage>
</organism>
<feature type="compositionally biased region" description="Low complexity" evidence="9">
    <location>
        <begin position="16"/>
        <end position="36"/>
    </location>
</feature>
<evidence type="ECO:0000256" key="8">
    <source>
        <dbReference type="SAM" id="Coils"/>
    </source>
</evidence>
<keyword evidence="5 8" id="KW-0175">Coiled coil</keyword>
<protein>
    <recommendedName>
        <fullName evidence="12">Chromatin modification-related protein MEAF6</fullName>
    </recommendedName>
</protein>
<dbReference type="GO" id="GO:0005634">
    <property type="term" value="C:nucleus"/>
    <property type="evidence" value="ECO:0007669"/>
    <property type="project" value="UniProtKB-SubCell"/>
</dbReference>
<proteinExistence type="inferred from homology"/>
<dbReference type="GO" id="GO:0006325">
    <property type="term" value="P:chromatin organization"/>
    <property type="evidence" value="ECO:0007669"/>
    <property type="project" value="UniProtKB-KW"/>
</dbReference>
<evidence type="ECO:0008006" key="12">
    <source>
        <dbReference type="Google" id="ProtNLM"/>
    </source>
</evidence>
<evidence type="ECO:0000256" key="4">
    <source>
        <dbReference type="ARBA" id="ARBA00023015"/>
    </source>
</evidence>
<evidence type="ECO:0000313" key="10">
    <source>
        <dbReference type="EMBL" id="GLC52487.1"/>
    </source>
</evidence>
<feature type="region of interest" description="Disordered" evidence="9">
    <location>
        <begin position="1"/>
        <end position="62"/>
    </location>
</feature>
<keyword evidence="11" id="KW-1185">Reference proteome</keyword>
<evidence type="ECO:0000256" key="9">
    <source>
        <dbReference type="SAM" id="MobiDB-lite"/>
    </source>
</evidence>
<dbReference type="InterPro" id="IPR015418">
    <property type="entry name" value="Eaf6"/>
</dbReference>
<evidence type="ECO:0000256" key="7">
    <source>
        <dbReference type="ARBA" id="ARBA00023242"/>
    </source>
</evidence>
<dbReference type="PANTHER" id="PTHR13476">
    <property type="entry name" value="CHROMATIN MODIFICATION-RELATED PROTEIN MEAF6"/>
    <property type="match status" value="1"/>
</dbReference>
<evidence type="ECO:0000256" key="3">
    <source>
        <dbReference type="ARBA" id="ARBA00022853"/>
    </source>
</evidence>
<keyword evidence="7" id="KW-0539">Nucleus</keyword>
<dbReference type="EMBL" id="BRXU01000006">
    <property type="protein sequence ID" value="GLC52487.1"/>
    <property type="molecule type" value="Genomic_DNA"/>
</dbReference>
<feature type="coiled-coil region" evidence="8">
    <location>
        <begin position="67"/>
        <end position="94"/>
    </location>
</feature>
<evidence type="ECO:0000256" key="5">
    <source>
        <dbReference type="ARBA" id="ARBA00023054"/>
    </source>
</evidence>
<evidence type="ECO:0000256" key="2">
    <source>
        <dbReference type="ARBA" id="ARBA00010916"/>
    </source>
</evidence>
<accession>A0A9W6BHX8</accession>
<comment type="caution">
    <text evidence="10">The sequence shown here is derived from an EMBL/GenBank/DDBJ whole genome shotgun (WGS) entry which is preliminary data.</text>
</comment>
<keyword evidence="4" id="KW-0805">Transcription regulation</keyword>
<evidence type="ECO:0000313" key="11">
    <source>
        <dbReference type="Proteomes" id="UP001165080"/>
    </source>
</evidence>